<dbReference type="PROSITE" id="PS50125">
    <property type="entry name" value="GUANYLATE_CYCLASE_2"/>
    <property type="match status" value="1"/>
</dbReference>
<dbReference type="SMART" id="SM00044">
    <property type="entry name" value="CYCc"/>
    <property type="match status" value="1"/>
</dbReference>
<dbReference type="Pfam" id="PF00211">
    <property type="entry name" value="Guanylate_cyc"/>
    <property type="match status" value="1"/>
</dbReference>
<keyword evidence="6" id="KW-1185">Reference proteome</keyword>
<dbReference type="EMBL" id="JAGINP010000016">
    <property type="protein sequence ID" value="MBP2294530.1"/>
    <property type="molecule type" value="Genomic_DNA"/>
</dbReference>
<evidence type="ECO:0000256" key="2">
    <source>
        <dbReference type="ARBA" id="ARBA00022840"/>
    </source>
</evidence>
<feature type="region of interest" description="Disordered" evidence="3">
    <location>
        <begin position="1"/>
        <end position="20"/>
    </location>
</feature>
<dbReference type="CDD" id="cd07302">
    <property type="entry name" value="CHD"/>
    <property type="match status" value="1"/>
</dbReference>
<dbReference type="InterPro" id="IPR029787">
    <property type="entry name" value="Nucleotide_cyclase"/>
</dbReference>
<keyword evidence="2" id="KW-0067">ATP-binding</keyword>
<proteinExistence type="predicted"/>
<dbReference type="Pfam" id="PF13191">
    <property type="entry name" value="AAA_16"/>
    <property type="match status" value="1"/>
</dbReference>
<accession>A0ABS4SPR5</accession>
<dbReference type="SUPFAM" id="SSF48452">
    <property type="entry name" value="TPR-like"/>
    <property type="match status" value="1"/>
</dbReference>
<name>A0ABS4SPR5_9PROT</name>
<sequence>MPAHPEPEVADGGPDGAIRRKPPERKVVTVLFADIVESSSMVSGRDPEEADQTLLGILQILTDSVARYGGTIAQMLGDGMMAVFGAPAAMEDHALRACLAAQDIARAAIDSADFKVRVGISSGEVVAQVVESGVWTDYRTVGETVHVAAKLQQRAEPNSVLLSRGTVDLVPTGLTVRPAGTLRLAAAAEPVAAHALESVRAMRRTAMDMLSSDGNLFVGRQQELAELTEALHRAQEGEGAFILLSGEAGIGKSRLTSELTRTPAAQGFGTLYWPQFPIRRLGEPDDLEAVAQSLVRLVGGSAANGDSTALLAAAAERGGGELAGEAMRELLGVPSAHPIWQGLDPAQRVDFTIEGLAAALVDLSAAQPLLVLVEDAHWTRGLTTRLLDTLAGVAEDARLLILVTSRPSTPGGWKAPEQLRRIELEPLEALQVDEFLDHWLGHHPSLSELKGRLAAQSQGVPLYLEESLRSLETAGIIVGTPGHYQAGDTDAKLVLPTTIHGLLASRIDTLDPDARRTLMHAAVIGPSVDLDLLRLIAPVPSGELPSILARLEQGGFFAASRLLPNMEVMFRHALVQEVAYATLTKRERQPLHGRILHRLRNRRERELPGRIELMAHHAFYAEDWAAACVYGRRAGKRAEGSCKHADAGRYYGNALKALDHLPETRRNQQRRIDLWISIPLILLPQGGRSADNLLDKACSLAEVLGDRYRYARAASLMASFQWVYGDLDASVALCRAAMAALRDDEARDVRVQILLRLAGILMDQGNFRECHDAVSEAQKHLQPGDLQGRYGLTMVAATCAASCRARCLAEFAEHAEAERAARLAVDIADESGHGFSKAVANLYLGLVCLIGQRVESAVPPLKAALNIMEATRLHIFQPLALGALGSALVRTGQAQEGLPLLLASREHARMLRVSRQEPQILIWIADAALRTGNADQAVATAREAARLARTAGQLSDVAWASLVLSMAHAAQSQASPSIDALEEAESLAERLSLTALLAKCRAQRFLTAPAPRP</sequence>
<feature type="domain" description="Guanylate cyclase" evidence="4">
    <location>
        <begin position="29"/>
        <end position="152"/>
    </location>
</feature>
<evidence type="ECO:0000313" key="6">
    <source>
        <dbReference type="Proteomes" id="UP000781958"/>
    </source>
</evidence>
<dbReference type="Gene3D" id="3.30.70.1230">
    <property type="entry name" value="Nucleotide cyclase"/>
    <property type="match status" value="1"/>
</dbReference>
<dbReference type="InterPro" id="IPR001054">
    <property type="entry name" value="A/G_cyclase"/>
</dbReference>
<gene>
    <name evidence="5" type="ORF">J2851_004320</name>
</gene>
<evidence type="ECO:0000313" key="5">
    <source>
        <dbReference type="EMBL" id="MBP2294530.1"/>
    </source>
</evidence>
<protein>
    <submittedName>
        <fullName evidence="5">Class 3 adenylate cyclase/tetratricopeptide (TPR) repeat protein</fullName>
    </submittedName>
</protein>
<organism evidence="5 6">
    <name type="scientific">Azospirillum rugosum</name>
    <dbReference type="NCBI Taxonomy" id="416170"/>
    <lineage>
        <taxon>Bacteria</taxon>
        <taxon>Pseudomonadati</taxon>
        <taxon>Pseudomonadota</taxon>
        <taxon>Alphaproteobacteria</taxon>
        <taxon>Rhodospirillales</taxon>
        <taxon>Azospirillaceae</taxon>
        <taxon>Azospirillum</taxon>
    </lineage>
</organism>
<dbReference type="Gene3D" id="1.25.40.10">
    <property type="entry name" value="Tetratricopeptide repeat domain"/>
    <property type="match status" value="1"/>
</dbReference>
<dbReference type="SUPFAM" id="SSF52540">
    <property type="entry name" value="P-loop containing nucleoside triphosphate hydrolases"/>
    <property type="match status" value="1"/>
</dbReference>
<dbReference type="SUPFAM" id="SSF55073">
    <property type="entry name" value="Nucleotide cyclase"/>
    <property type="match status" value="1"/>
</dbReference>
<evidence type="ECO:0000256" key="1">
    <source>
        <dbReference type="ARBA" id="ARBA00022741"/>
    </source>
</evidence>
<dbReference type="InterPro" id="IPR041664">
    <property type="entry name" value="AAA_16"/>
</dbReference>
<dbReference type="InterPro" id="IPR027417">
    <property type="entry name" value="P-loop_NTPase"/>
</dbReference>
<dbReference type="RefSeq" id="WP_209768736.1">
    <property type="nucleotide sequence ID" value="NZ_JAGINP010000016.1"/>
</dbReference>
<keyword evidence="1" id="KW-0547">Nucleotide-binding</keyword>
<comment type="caution">
    <text evidence="5">The sequence shown here is derived from an EMBL/GenBank/DDBJ whole genome shotgun (WGS) entry which is preliminary data.</text>
</comment>
<evidence type="ECO:0000256" key="3">
    <source>
        <dbReference type="SAM" id="MobiDB-lite"/>
    </source>
</evidence>
<evidence type="ECO:0000259" key="4">
    <source>
        <dbReference type="PROSITE" id="PS50125"/>
    </source>
</evidence>
<dbReference type="Gene3D" id="3.40.50.300">
    <property type="entry name" value="P-loop containing nucleotide triphosphate hydrolases"/>
    <property type="match status" value="1"/>
</dbReference>
<reference evidence="5 6" key="1">
    <citation type="submission" date="2021-03" db="EMBL/GenBank/DDBJ databases">
        <title>Genomic Encyclopedia of Type Strains, Phase III (KMG-III): the genomes of soil and plant-associated and newly described type strains.</title>
        <authorList>
            <person name="Whitman W."/>
        </authorList>
    </citation>
    <scope>NUCLEOTIDE SEQUENCE [LARGE SCALE GENOMIC DNA]</scope>
    <source>
        <strain evidence="5 6">IMMIB AFH-6</strain>
    </source>
</reference>
<dbReference type="InterPro" id="IPR011990">
    <property type="entry name" value="TPR-like_helical_dom_sf"/>
</dbReference>
<dbReference type="Proteomes" id="UP000781958">
    <property type="component" value="Unassembled WGS sequence"/>
</dbReference>
<dbReference type="PANTHER" id="PTHR16305:SF28">
    <property type="entry name" value="GUANYLATE CYCLASE DOMAIN-CONTAINING PROTEIN"/>
    <property type="match status" value="1"/>
</dbReference>
<dbReference type="PANTHER" id="PTHR16305">
    <property type="entry name" value="TESTICULAR SOLUBLE ADENYLYL CYCLASE"/>
    <property type="match status" value="1"/>
</dbReference>